<evidence type="ECO:0000313" key="2">
    <source>
        <dbReference type="Proteomes" id="UP000324233"/>
    </source>
</evidence>
<evidence type="ECO:0000313" key="1">
    <source>
        <dbReference type="EMBL" id="QEH33244.1"/>
    </source>
</evidence>
<dbReference type="KEGG" id="agv:OJF2_17440"/>
<keyword evidence="2" id="KW-1185">Reference proteome</keyword>
<sequence>MIEASVQSLPATENARSRAMPTEIDRIAPALRPPGRTVMFQRWADLLFLHWPLPVEAIRPHVPEGLGIDTFGGRAYVGLVPFTMTGIRYAWAPPVPGTSRFHEVNVRTYVHRDGRDPGVWFFSLDAANPLAVLMARWAWGLPYHLARMSLKIDPDRVEYRSGRVRTGPTPMGCDLAYWPEGTPSAATPGTLEHFLAERYILYAFRRGTLYIGRVHHSPYPLQPARVLRLEENLLQAAGLSRPPGVDPIAHFASEVRVRVYPLHPVG</sequence>
<proteinExistence type="predicted"/>
<dbReference type="EMBL" id="CP042997">
    <property type="protein sequence ID" value="QEH33244.1"/>
    <property type="molecule type" value="Genomic_DNA"/>
</dbReference>
<dbReference type="PANTHER" id="PTHR39186">
    <property type="entry name" value="DUF2071 FAMILY PROTEIN"/>
    <property type="match status" value="1"/>
</dbReference>
<organism evidence="1 2">
    <name type="scientific">Aquisphaera giovannonii</name>
    <dbReference type="NCBI Taxonomy" id="406548"/>
    <lineage>
        <taxon>Bacteria</taxon>
        <taxon>Pseudomonadati</taxon>
        <taxon>Planctomycetota</taxon>
        <taxon>Planctomycetia</taxon>
        <taxon>Isosphaerales</taxon>
        <taxon>Isosphaeraceae</taxon>
        <taxon>Aquisphaera</taxon>
    </lineage>
</organism>
<dbReference type="InterPro" id="IPR023375">
    <property type="entry name" value="ADC_dom_sf"/>
</dbReference>
<dbReference type="Gene3D" id="2.40.400.10">
    <property type="entry name" value="Acetoacetate decarboxylase-like"/>
    <property type="match status" value="1"/>
</dbReference>
<accession>A0A5B9VZ78</accession>
<gene>
    <name evidence="1" type="ORF">OJF2_17440</name>
</gene>
<dbReference type="Proteomes" id="UP000324233">
    <property type="component" value="Chromosome"/>
</dbReference>
<reference evidence="1 2" key="1">
    <citation type="submission" date="2019-08" db="EMBL/GenBank/DDBJ databases">
        <title>Deep-cultivation of Planctomycetes and their phenomic and genomic characterization uncovers novel biology.</title>
        <authorList>
            <person name="Wiegand S."/>
            <person name="Jogler M."/>
            <person name="Boedeker C."/>
            <person name="Pinto D."/>
            <person name="Vollmers J."/>
            <person name="Rivas-Marin E."/>
            <person name="Kohn T."/>
            <person name="Peeters S.H."/>
            <person name="Heuer A."/>
            <person name="Rast P."/>
            <person name="Oberbeckmann S."/>
            <person name="Bunk B."/>
            <person name="Jeske O."/>
            <person name="Meyerdierks A."/>
            <person name="Storesund J.E."/>
            <person name="Kallscheuer N."/>
            <person name="Luecker S."/>
            <person name="Lage O.M."/>
            <person name="Pohl T."/>
            <person name="Merkel B.J."/>
            <person name="Hornburger P."/>
            <person name="Mueller R.-W."/>
            <person name="Bruemmer F."/>
            <person name="Labrenz M."/>
            <person name="Spormann A.M."/>
            <person name="Op den Camp H."/>
            <person name="Overmann J."/>
            <person name="Amann R."/>
            <person name="Jetten M.S.M."/>
            <person name="Mascher T."/>
            <person name="Medema M.H."/>
            <person name="Devos D.P."/>
            <person name="Kaster A.-K."/>
            <person name="Ovreas L."/>
            <person name="Rohde M."/>
            <person name="Galperin M.Y."/>
            <person name="Jogler C."/>
        </authorList>
    </citation>
    <scope>NUCLEOTIDE SEQUENCE [LARGE SCALE GENOMIC DNA]</scope>
    <source>
        <strain evidence="1 2">OJF2</strain>
    </source>
</reference>
<dbReference type="AlphaFoldDB" id="A0A5B9VZ78"/>
<protein>
    <recommendedName>
        <fullName evidence="3">DUF2071 domain-containing protein</fullName>
    </recommendedName>
</protein>
<evidence type="ECO:0008006" key="3">
    <source>
        <dbReference type="Google" id="ProtNLM"/>
    </source>
</evidence>
<dbReference type="SUPFAM" id="SSF160104">
    <property type="entry name" value="Acetoacetate decarboxylase-like"/>
    <property type="match status" value="1"/>
</dbReference>
<dbReference type="Pfam" id="PF09844">
    <property type="entry name" value="DUF2071"/>
    <property type="match status" value="1"/>
</dbReference>
<dbReference type="InterPro" id="IPR018644">
    <property type="entry name" value="DUF2071"/>
</dbReference>
<name>A0A5B9VZ78_9BACT</name>
<dbReference type="PANTHER" id="PTHR39186:SF1">
    <property type="entry name" value="DUF2071 DOMAIN-CONTAINING PROTEIN"/>
    <property type="match status" value="1"/>
</dbReference>